<reference evidence="10" key="1">
    <citation type="submission" date="2019-04" db="EMBL/GenBank/DDBJ databases">
        <title>Evolution of Biomass-Degrading Anaerobic Consortia Revealed by Metagenomics.</title>
        <authorList>
            <person name="Peng X."/>
        </authorList>
    </citation>
    <scope>NUCLEOTIDE SEQUENCE</scope>
    <source>
        <strain evidence="10">SIG551</strain>
    </source>
</reference>
<evidence type="ECO:0000256" key="7">
    <source>
        <dbReference type="ARBA" id="ARBA00034125"/>
    </source>
</evidence>
<accession>A0A928Q1R2</accession>
<comment type="subcellular location">
    <subcellularLocation>
        <location evidence="1">Cell membrane</location>
        <topology evidence="1">Multi-pass membrane protein</topology>
    </subcellularLocation>
</comment>
<sequence>MTGTELLLQVWMAFLGTASFSVLFGVSRRHYLACGFTGGVGWLVYLLVLKIGWSNAVATFLATLVLATLSRVIAARFRTPATLFLLCGIFTLVPGASIYYTAYYFFIGDEPASLLKGAEALQLAVAITLGIGVCYSIPARVFGWKSSPSVWNNGDRSRTGYFHR</sequence>
<dbReference type="AlphaFoldDB" id="A0A928Q1R2"/>
<dbReference type="EMBL" id="SVNY01000001">
    <property type="protein sequence ID" value="MBE6832138.1"/>
    <property type="molecule type" value="Genomic_DNA"/>
</dbReference>
<dbReference type="InterPro" id="IPR050539">
    <property type="entry name" value="ThrE_Dicarb/AminoAcid_Exp"/>
</dbReference>
<dbReference type="PANTHER" id="PTHR34390">
    <property type="entry name" value="UPF0442 PROTEIN YJJB-RELATED"/>
    <property type="match status" value="1"/>
</dbReference>
<dbReference type="InterPro" id="IPR024528">
    <property type="entry name" value="ThrE_2"/>
</dbReference>
<evidence type="ECO:0000256" key="6">
    <source>
        <dbReference type="ARBA" id="ARBA00023136"/>
    </source>
</evidence>
<feature type="transmembrane region" description="Helical" evidence="8">
    <location>
        <begin position="55"/>
        <end position="74"/>
    </location>
</feature>
<organism evidence="10 11">
    <name type="scientific">Faecalispora sporosphaeroides</name>
    <dbReference type="NCBI Taxonomy" id="1549"/>
    <lineage>
        <taxon>Bacteria</taxon>
        <taxon>Bacillati</taxon>
        <taxon>Bacillota</taxon>
        <taxon>Clostridia</taxon>
        <taxon>Eubacteriales</taxon>
        <taxon>Oscillospiraceae</taxon>
        <taxon>Faecalispora</taxon>
    </lineage>
</organism>
<dbReference type="Pfam" id="PF12821">
    <property type="entry name" value="ThrE_2"/>
    <property type="match status" value="1"/>
</dbReference>
<dbReference type="RefSeq" id="WP_020073097.1">
    <property type="nucleotide sequence ID" value="NZ_JBKWRC010000001.1"/>
</dbReference>
<dbReference type="GO" id="GO:0015744">
    <property type="term" value="P:succinate transport"/>
    <property type="evidence" value="ECO:0007669"/>
    <property type="project" value="TreeGrafter"/>
</dbReference>
<evidence type="ECO:0000256" key="5">
    <source>
        <dbReference type="ARBA" id="ARBA00022989"/>
    </source>
</evidence>
<keyword evidence="5 8" id="KW-1133">Transmembrane helix</keyword>
<feature type="domain" description="Threonine/Serine exporter ThrE" evidence="9">
    <location>
        <begin position="9"/>
        <end position="134"/>
    </location>
</feature>
<name>A0A928Q1R2_9FIRM</name>
<evidence type="ECO:0000256" key="1">
    <source>
        <dbReference type="ARBA" id="ARBA00004651"/>
    </source>
</evidence>
<protein>
    <submittedName>
        <fullName evidence="10">Threonine/serine exporter</fullName>
    </submittedName>
</protein>
<feature type="transmembrane region" description="Helical" evidence="8">
    <location>
        <begin position="31"/>
        <end position="49"/>
    </location>
</feature>
<feature type="transmembrane region" description="Helical" evidence="8">
    <location>
        <begin position="81"/>
        <end position="100"/>
    </location>
</feature>
<keyword evidence="2" id="KW-1003">Cell membrane</keyword>
<gene>
    <name evidence="10" type="ORF">E7512_00895</name>
</gene>
<comment type="caution">
    <text evidence="10">The sequence shown here is derived from an EMBL/GenBank/DDBJ whole genome shotgun (WGS) entry which is preliminary data.</text>
</comment>
<evidence type="ECO:0000256" key="2">
    <source>
        <dbReference type="ARBA" id="ARBA00022475"/>
    </source>
</evidence>
<dbReference type="GO" id="GO:0005886">
    <property type="term" value="C:plasma membrane"/>
    <property type="evidence" value="ECO:0007669"/>
    <property type="project" value="UniProtKB-SubCell"/>
</dbReference>
<feature type="transmembrane region" description="Helical" evidence="8">
    <location>
        <begin position="6"/>
        <end position="24"/>
    </location>
</feature>
<keyword evidence="4 8" id="KW-0812">Transmembrane</keyword>
<evidence type="ECO:0000256" key="3">
    <source>
        <dbReference type="ARBA" id="ARBA00022519"/>
    </source>
</evidence>
<evidence type="ECO:0000313" key="11">
    <source>
        <dbReference type="Proteomes" id="UP000754750"/>
    </source>
</evidence>
<dbReference type="Proteomes" id="UP000754750">
    <property type="component" value="Unassembled WGS sequence"/>
</dbReference>
<evidence type="ECO:0000256" key="4">
    <source>
        <dbReference type="ARBA" id="ARBA00022692"/>
    </source>
</evidence>
<proteinExistence type="inferred from homology"/>
<feature type="transmembrane region" description="Helical" evidence="8">
    <location>
        <begin position="120"/>
        <end position="137"/>
    </location>
</feature>
<evidence type="ECO:0000259" key="9">
    <source>
        <dbReference type="Pfam" id="PF12821"/>
    </source>
</evidence>
<dbReference type="PANTHER" id="PTHR34390:SF1">
    <property type="entry name" value="SUCCINATE TRANSPORTER SUBUNIT YJJB-RELATED"/>
    <property type="match status" value="1"/>
</dbReference>
<keyword evidence="3" id="KW-0997">Cell inner membrane</keyword>
<evidence type="ECO:0000256" key="8">
    <source>
        <dbReference type="SAM" id="Phobius"/>
    </source>
</evidence>
<keyword evidence="6 8" id="KW-0472">Membrane</keyword>
<evidence type="ECO:0000313" key="10">
    <source>
        <dbReference type="EMBL" id="MBE6832138.1"/>
    </source>
</evidence>
<comment type="similarity">
    <text evidence="7">Belongs to the ThrE exporter (TC 2.A.79) family.</text>
</comment>